<name>A0A7M5VA44_9CNID</name>
<protein>
    <recommendedName>
        <fullName evidence="5">Methyltransferase domain-containing protein</fullName>
    </recommendedName>
</protein>
<dbReference type="CDD" id="cd02440">
    <property type="entry name" value="AdoMet_MTases"/>
    <property type="match status" value="1"/>
</dbReference>
<feature type="compositionally biased region" description="Polar residues" evidence="1">
    <location>
        <begin position="349"/>
        <end position="358"/>
    </location>
</feature>
<evidence type="ECO:0000256" key="2">
    <source>
        <dbReference type="SAM" id="Phobius"/>
    </source>
</evidence>
<dbReference type="InterPro" id="IPR029063">
    <property type="entry name" value="SAM-dependent_MTases_sf"/>
</dbReference>
<sequence length="381" mass="44356">MKIMSCETVFAWDYRQLLSCFLISTLIIYIVLYFYLAKKFIIKMQWKIRPWRLLIFSLFFAIVVLYLSTRTLNGLSSEKRRFSFSAWLQGEVLGVSYEDRYCKDLNNDKNSKYPPVNEVAKQLNIKDGETVFLNGIHCGEWLVALKQTFPNIKLFGVDQDREAVEYVSKLVKGNFSTAIPYELQNLKFDNVKFDHAIIDGVLSVYSPEYQCKTIRQMIPMLKAGGSLYIGKNIESCDGNTDIERDLERYLHVQLLSKCYWTKQCLKGRNDIVEILYSQEKHMFPELHEEIKSKQSKMKEKLLYDFSTCATSVFIYRHIVLLEPNKDLKQDKLLPESKHESGKHAHKCTKSQSVNSTQNKLFDKEGIKNAIKDIKLRGLDPV</sequence>
<evidence type="ECO:0000313" key="4">
    <source>
        <dbReference type="Proteomes" id="UP000594262"/>
    </source>
</evidence>
<evidence type="ECO:0000256" key="1">
    <source>
        <dbReference type="SAM" id="MobiDB-lite"/>
    </source>
</evidence>
<dbReference type="OrthoDB" id="2013972at2759"/>
<proteinExistence type="predicted"/>
<dbReference type="SUPFAM" id="SSF53335">
    <property type="entry name" value="S-adenosyl-L-methionine-dependent methyltransferases"/>
    <property type="match status" value="1"/>
</dbReference>
<feature type="transmembrane region" description="Helical" evidence="2">
    <location>
        <begin position="48"/>
        <end position="67"/>
    </location>
</feature>
<reference evidence="3" key="1">
    <citation type="submission" date="2021-01" db="UniProtKB">
        <authorList>
            <consortium name="EnsemblMetazoa"/>
        </authorList>
    </citation>
    <scope>IDENTIFICATION</scope>
</reference>
<keyword evidence="2" id="KW-0472">Membrane</keyword>
<evidence type="ECO:0000313" key="3">
    <source>
        <dbReference type="EnsemblMetazoa" id="CLYHEMP005175.1"/>
    </source>
</evidence>
<dbReference type="EnsemblMetazoa" id="CLYHEMT005175.1">
    <property type="protein sequence ID" value="CLYHEMP005175.1"/>
    <property type="gene ID" value="CLYHEMG005175"/>
</dbReference>
<keyword evidence="2" id="KW-1133">Transmembrane helix</keyword>
<keyword evidence="2" id="KW-0812">Transmembrane</keyword>
<evidence type="ECO:0008006" key="5">
    <source>
        <dbReference type="Google" id="ProtNLM"/>
    </source>
</evidence>
<keyword evidence="4" id="KW-1185">Reference proteome</keyword>
<feature type="region of interest" description="Disordered" evidence="1">
    <location>
        <begin position="335"/>
        <end position="358"/>
    </location>
</feature>
<accession>A0A7M5VA44</accession>
<organism evidence="3 4">
    <name type="scientific">Clytia hemisphaerica</name>
    <dbReference type="NCBI Taxonomy" id="252671"/>
    <lineage>
        <taxon>Eukaryota</taxon>
        <taxon>Metazoa</taxon>
        <taxon>Cnidaria</taxon>
        <taxon>Hydrozoa</taxon>
        <taxon>Hydroidolina</taxon>
        <taxon>Leptothecata</taxon>
        <taxon>Obeliida</taxon>
        <taxon>Clytiidae</taxon>
        <taxon>Clytia</taxon>
    </lineage>
</organism>
<dbReference type="AlphaFoldDB" id="A0A7M5VA44"/>
<dbReference type="Proteomes" id="UP000594262">
    <property type="component" value="Unplaced"/>
</dbReference>
<feature type="transmembrane region" description="Helical" evidence="2">
    <location>
        <begin position="16"/>
        <end position="36"/>
    </location>
</feature>
<dbReference type="Gene3D" id="3.40.50.150">
    <property type="entry name" value="Vaccinia Virus protein VP39"/>
    <property type="match status" value="1"/>
</dbReference>